<dbReference type="PANTHER" id="PTHR47314:SF1">
    <property type="entry name" value="MALTOSE_MALTODEXTRIN TRANSPORT SYSTEM PERMEASE PROTEIN MALF"/>
    <property type="match status" value="1"/>
</dbReference>
<dbReference type="InterPro" id="IPR000515">
    <property type="entry name" value="MetI-like"/>
</dbReference>
<dbReference type="CDD" id="cd06261">
    <property type="entry name" value="TM_PBP2"/>
    <property type="match status" value="1"/>
</dbReference>
<organism evidence="12 13">
    <name type="scientific">Paenibacillus sedimenti</name>
    <dbReference type="NCBI Taxonomy" id="2770274"/>
    <lineage>
        <taxon>Bacteria</taxon>
        <taxon>Bacillati</taxon>
        <taxon>Bacillota</taxon>
        <taxon>Bacilli</taxon>
        <taxon>Bacillales</taxon>
        <taxon>Paenibacillaceae</taxon>
        <taxon>Paenibacillus</taxon>
    </lineage>
</organism>
<dbReference type="Gene3D" id="1.10.3720.10">
    <property type="entry name" value="MetI-like"/>
    <property type="match status" value="1"/>
</dbReference>
<dbReference type="Pfam" id="PF00528">
    <property type="entry name" value="BPD_transp_1"/>
    <property type="match status" value="1"/>
</dbReference>
<keyword evidence="8 9" id="KW-0472">Membrane</keyword>
<evidence type="ECO:0000256" key="5">
    <source>
        <dbReference type="ARBA" id="ARBA00022597"/>
    </source>
</evidence>
<dbReference type="Proteomes" id="UP000650466">
    <property type="component" value="Unassembled WGS sequence"/>
</dbReference>
<feature type="domain" description="ABC transmembrane type-1" evidence="11">
    <location>
        <begin position="218"/>
        <end position="438"/>
    </location>
</feature>
<dbReference type="GO" id="GO:0015423">
    <property type="term" value="F:ABC-type maltose transporter activity"/>
    <property type="evidence" value="ECO:0007669"/>
    <property type="project" value="TreeGrafter"/>
</dbReference>
<dbReference type="PROSITE" id="PS50928">
    <property type="entry name" value="ABC_TM1"/>
    <property type="match status" value="1"/>
</dbReference>
<comment type="function">
    <text evidence="10">Part of the ABC transporter complex MalEFGK involved in maltose/maltodextrin import. Probably responsible for the translocation of the substrate across the membrane.</text>
</comment>
<evidence type="ECO:0000313" key="12">
    <source>
        <dbReference type="EMBL" id="MBD0380089.1"/>
    </source>
</evidence>
<evidence type="ECO:0000256" key="4">
    <source>
        <dbReference type="ARBA" id="ARBA00022475"/>
    </source>
</evidence>
<keyword evidence="6 9" id="KW-0812">Transmembrane</keyword>
<evidence type="ECO:0000256" key="9">
    <source>
        <dbReference type="RuleBase" id="RU363032"/>
    </source>
</evidence>
<feature type="transmembrane region" description="Helical" evidence="9">
    <location>
        <begin position="43"/>
        <end position="60"/>
    </location>
</feature>
<evidence type="ECO:0000256" key="3">
    <source>
        <dbReference type="ARBA" id="ARBA00022448"/>
    </source>
</evidence>
<dbReference type="InterPro" id="IPR035906">
    <property type="entry name" value="MetI-like_sf"/>
</dbReference>
<keyword evidence="7 9" id="KW-1133">Transmembrane helix</keyword>
<evidence type="ECO:0000256" key="10">
    <source>
        <dbReference type="RuleBase" id="RU367050"/>
    </source>
</evidence>
<evidence type="ECO:0000256" key="6">
    <source>
        <dbReference type="ARBA" id="ARBA00022692"/>
    </source>
</evidence>
<keyword evidence="4 10" id="KW-1003">Cell membrane</keyword>
<feature type="transmembrane region" description="Helical" evidence="9">
    <location>
        <begin position="217"/>
        <end position="241"/>
    </location>
</feature>
<dbReference type="PANTHER" id="PTHR47314">
    <property type="entry name" value="MALTOSE/MALTODEXTRIN TRANSPORT SYSTEM PERMEASE PROTEIN MALF"/>
    <property type="match status" value="1"/>
</dbReference>
<dbReference type="EMBL" id="JACVVD010000002">
    <property type="protein sequence ID" value="MBD0380089.1"/>
    <property type="molecule type" value="Genomic_DNA"/>
</dbReference>
<dbReference type="AlphaFoldDB" id="A0A926KLN8"/>
<gene>
    <name evidence="12" type="ORF">ICC18_08200</name>
</gene>
<feature type="transmembrane region" description="Helical" evidence="9">
    <location>
        <begin position="253"/>
        <end position="273"/>
    </location>
</feature>
<dbReference type="SUPFAM" id="SSF161098">
    <property type="entry name" value="MetI-like"/>
    <property type="match status" value="1"/>
</dbReference>
<evidence type="ECO:0000256" key="1">
    <source>
        <dbReference type="ARBA" id="ARBA00004651"/>
    </source>
</evidence>
<dbReference type="GO" id="GO:0042956">
    <property type="term" value="P:maltodextrin transmembrane transport"/>
    <property type="evidence" value="ECO:0007669"/>
    <property type="project" value="TreeGrafter"/>
</dbReference>
<feature type="transmembrane region" description="Helical" evidence="9">
    <location>
        <begin position="353"/>
        <end position="373"/>
    </location>
</feature>
<keyword evidence="13" id="KW-1185">Reference proteome</keyword>
<keyword evidence="3 9" id="KW-0813">Transport</keyword>
<reference evidence="12" key="1">
    <citation type="submission" date="2020-09" db="EMBL/GenBank/DDBJ databases">
        <title>Draft Genome Sequence of Paenibacillus sp. WST5.</title>
        <authorList>
            <person name="Bao Z."/>
        </authorList>
    </citation>
    <scope>NUCLEOTIDE SEQUENCE</scope>
    <source>
        <strain evidence="12">WST5</strain>
    </source>
</reference>
<evidence type="ECO:0000256" key="8">
    <source>
        <dbReference type="ARBA" id="ARBA00023136"/>
    </source>
</evidence>
<feature type="transmembrane region" description="Helical" evidence="9">
    <location>
        <begin position="417"/>
        <end position="437"/>
    </location>
</feature>
<evidence type="ECO:0000256" key="7">
    <source>
        <dbReference type="ARBA" id="ARBA00022989"/>
    </source>
</evidence>
<keyword evidence="5 10" id="KW-0762">Sugar transport</keyword>
<sequence length="452" mass="50732">MSNHKGAVTALNGQAQRVSSHGKVAAILSVLSLGLGQLYNRQFIKGLILLCIEAVAIIYFKSNLIRGIWGIVTLGETPRHLNKATGKFVDGDHSIFLMIQGLITILVLIVIIAIYVMNIRDAYRIGKEREAGKVPNNIVGSFKYILDKKFAEVFLTLPGLGILFFTIMPIIFGMMIAFTNYSSPDHIPPAKLVDWVGFDTFKDLITLKTWSHTFYGVLTWTIVWAVLSTISTFFGGFLVALIIQQKEIRFKSLWRTMLIIPYAIPQLISLLVMRNLFNGQFGPINQYLSYFGLGKVPWLSDPFWAKVTVIVVNMWVGIPVSMLLIMGVLVTIPRDFYEAAEVDGASVFQKFRIITFPMVMFTCAPILITQFAGNINNFNAIFLLTGGAPVKGDYQYAGATDLLVTWLYNLTLSQSRYNMASALGIIIFVMIAAFSIYNYRRTRSFKEEDMIQ</sequence>
<dbReference type="RefSeq" id="WP_188173853.1">
    <property type="nucleotide sequence ID" value="NZ_JACVVD010000002.1"/>
</dbReference>
<comment type="subcellular location">
    <subcellularLocation>
        <location evidence="1 9">Cell membrane</location>
        <topology evidence="1 9">Multi-pass membrane protein</topology>
    </subcellularLocation>
</comment>
<feature type="transmembrane region" description="Helical" evidence="9">
    <location>
        <begin position="153"/>
        <end position="178"/>
    </location>
</feature>
<proteinExistence type="inferred from homology"/>
<dbReference type="GO" id="GO:1990060">
    <property type="term" value="C:maltose transport complex"/>
    <property type="evidence" value="ECO:0007669"/>
    <property type="project" value="TreeGrafter"/>
</dbReference>
<comment type="caution">
    <text evidence="12">The sequence shown here is derived from an EMBL/GenBank/DDBJ whole genome shotgun (WGS) entry which is preliminary data.</text>
</comment>
<accession>A0A926KLN8</accession>
<evidence type="ECO:0000256" key="2">
    <source>
        <dbReference type="ARBA" id="ARBA00009047"/>
    </source>
</evidence>
<protein>
    <recommendedName>
        <fullName evidence="10">Maltose/maltodextrin transport system permease protein</fullName>
    </recommendedName>
</protein>
<feature type="transmembrane region" description="Helical" evidence="9">
    <location>
        <begin position="95"/>
        <end position="117"/>
    </location>
</feature>
<name>A0A926KLN8_9BACL</name>
<evidence type="ECO:0000313" key="13">
    <source>
        <dbReference type="Proteomes" id="UP000650466"/>
    </source>
</evidence>
<dbReference type="SUPFAM" id="SSF160964">
    <property type="entry name" value="MalF N-terminal region-like"/>
    <property type="match status" value="1"/>
</dbReference>
<evidence type="ECO:0000259" key="11">
    <source>
        <dbReference type="PROSITE" id="PS50928"/>
    </source>
</evidence>
<feature type="transmembrane region" description="Helical" evidence="9">
    <location>
        <begin position="303"/>
        <end position="332"/>
    </location>
</feature>
<comment type="similarity">
    <text evidence="2 10">Belongs to the binding-protein-dependent transport system permease family. MalFG subfamily.</text>
</comment>